<keyword evidence="5" id="KW-0862">Zinc</keyword>
<evidence type="ECO:0000256" key="4">
    <source>
        <dbReference type="ARBA" id="ARBA00022771"/>
    </source>
</evidence>
<comment type="subcellular location">
    <subcellularLocation>
        <location evidence="1">Cytoplasm</location>
    </subcellularLocation>
</comment>
<dbReference type="InterPro" id="IPR046439">
    <property type="entry name" value="ZF_RZ_dom"/>
</dbReference>
<dbReference type="PROSITE" id="PS51981">
    <property type="entry name" value="ZF_RZ"/>
    <property type="match status" value="1"/>
</dbReference>
<evidence type="ECO:0000256" key="5">
    <source>
        <dbReference type="ARBA" id="ARBA00022833"/>
    </source>
</evidence>
<evidence type="ECO:0000259" key="7">
    <source>
        <dbReference type="PROSITE" id="PS51981"/>
    </source>
</evidence>
<name>X6PD77_RETFI</name>
<evidence type="ECO:0000256" key="2">
    <source>
        <dbReference type="ARBA" id="ARBA00022490"/>
    </source>
</evidence>
<comment type="caution">
    <text evidence="8">The sequence shown here is derived from an EMBL/GenBank/DDBJ whole genome shotgun (WGS) entry which is preliminary data.</text>
</comment>
<keyword evidence="9" id="KW-1185">Reference proteome</keyword>
<gene>
    <name evidence="8" type="ORF">RFI_01429</name>
</gene>
<organism evidence="8 9">
    <name type="scientific">Reticulomyxa filosa</name>
    <dbReference type="NCBI Taxonomy" id="46433"/>
    <lineage>
        <taxon>Eukaryota</taxon>
        <taxon>Sar</taxon>
        <taxon>Rhizaria</taxon>
        <taxon>Retaria</taxon>
        <taxon>Foraminifera</taxon>
        <taxon>Monothalamids</taxon>
        <taxon>Reticulomyxidae</taxon>
        <taxon>Reticulomyxa</taxon>
    </lineage>
</organism>
<evidence type="ECO:0000256" key="6">
    <source>
        <dbReference type="ARBA" id="ARBA00022859"/>
    </source>
</evidence>
<dbReference type="OrthoDB" id="5983002at2759"/>
<reference evidence="8 9" key="1">
    <citation type="journal article" date="2013" name="Curr. Biol.">
        <title>The Genome of the Foraminiferan Reticulomyxa filosa.</title>
        <authorList>
            <person name="Glockner G."/>
            <person name="Hulsmann N."/>
            <person name="Schleicher M."/>
            <person name="Noegel A.A."/>
            <person name="Eichinger L."/>
            <person name="Gallinger C."/>
            <person name="Pawlowski J."/>
            <person name="Sierra R."/>
            <person name="Euteneuer U."/>
            <person name="Pillet L."/>
            <person name="Moustafa A."/>
            <person name="Platzer M."/>
            <person name="Groth M."/>
            <person name="Szafranski K."/>
            <person name="Schliwa M."/>
        </authorList>
    </citation>
    <scope>NUCLEOTIDE SEQUENCE [LARGE SCALE GENOMIC DNA]</scope>
</reference>
<proteinExistence type="predicted"/>
<accession>X6PD77</accession>
<dbReference type="EMBL" id="ASPP01001449">
    <property type="protein sequence ID" value="ETO35632.1"/>
    <property type="molecule type" value="Genomic_DNA"/>
</dbReference>
<keyword evidence="2" id="KW-0963">Cytoplasm</keyword>
<evidence type="ECO:0000313" key="9">
    <source>
        <dbReference type="Proteomes" id="UP000023152"/>
    </source>
</evidence>
<dbReference type="GO" id="GO:0005737">
    <property type="term" value="C:cytoplasm"/>
    <property type="evidence" value="ECO:0007669"/>
    <property type="project" value="UniProtKB-SubCell"/>
</dbReference>
<dbReference type="GO" id="GO:0002376">
    <property type="term" value="P:immune system process"/>
    <property type="evidence" value="ECO:0007669"/>
    <property type="project" value="UniProtKB-KW"/>
</dbReference>
<sequence>MRRLGVKHSLLKSINTSVKNKNDEVLLELCKNGFLQDNKTICNIIEHAKKMGLKDNRCVHFIHDLLEVSKKIEKITDADHEKNYRELVCRMFWKPEEFVNASANERDIIKLQRLEEMVRNQWITEDFNILSFESILLNRVFEHVFMNSTDPLLLDNKLITNNDTIQTISKIKVMLIKHIYWMAEHVRPSEIENNHGLFEALGNVTPLLTYFDDRNERYQHSLHVWFLKQFYVLKGMDWTRSVFTHPTIHDNCHVFVTNYSDFKKQLLTGLETGAFNLNYNGDHKNFIPLLVCSLTIVNLSDFKEYVYIYLFFFVNGAFLGKDLQNYLLERKVLQSEVETNFCKAMMSLRRSPSAEAYRLERMQDSLDVIMARLCFHFLGILQTMNKNPFRMLLEDPEAFLSGYLPAMPDDLLAPLARALRDNSDGQSFTVRYCPNGHPFFINGCGHPVEKIVCRVDGCGAVVGDPSHVAADTGFKEREVPKGKTKRRYLLDGSKEELAVADYYWTYQMMTMIRYLQQIPCTLLRLLIHLPLLIRDASTVNGCPKIQRLVKKGNQKTTTEFLRNQAKGNFLLLGKLVQLNEEQLCIALHDLLVDFGKSFNEWYPQGLTDISLSATYELERKVDIKYGAFFGNKTRLNELRNKSSIEEKKCNVKDFELILSEIQEQESVLNESYRANYLPHLFLCTRRLLMTDLLEKFTNDKSLQSKYPLLYQILFPNDGLWLLKYLPNIGAWMKYIYLRYFRQISEAQCKQITITEVLSNCGEGEYQKMWSDFKTCWNRLARTKVENECKTFVVPELDNDKQIGVEFCMARDSDNGLIILKIIGLLQKINNKFLENCRHYRERSRFEWDEDNKDGSEEKKESFFENIVDERAEEKLNIAPPVSSDKQKNVKEDIWAVNGISLFELTPKDVVCLDEAKVNEIIRQWSLPVVTLGDINKRTEHSLDFQSIEHELYNRFVRGRQILEIAVSNFQFSNELRIENCLETIAMNNPQISKERLDPRLWDTFISSFESPVQKQRTLEILSDVIVFLHQNIKKIDPLSRFMSVHCVCITPLNQRLAHLMEKLSFDQSDCAFFDVRTKEVNDHGLCVKHIFVLWKNLSSMVKSEFTDESSIDEYVLDIYQKPLANQMFEQLRTFVTKTPLAITRKILESWRNLAQEQGQKPMNVNAKISDYLENCYLFENEMEFFPKETILWENCSAAYAYVYQQCKK</sequence>
<dbReference type="GO" id="GO:0008270">
    <property type="term" value="F:zinc ion binding"/>
    <property type="evidence" value="ECO:0007669"/>
    <property type="project" value="UniProtKB-KW"/>
</dbReference>
<evidence type="ECO:0000256" key="3">
    <source>
        <dbReference type="ARBA" id="ARBA00022723"/>
    </source>
</evidence>
<evidence type="ECO:0000256" key="1">
    <source>
        <dbReference type="ARBA" id="ARBA00004496"/>
    </source>
</evidence>
<dbReference type="AlphaFoldDB" id="X6PD77"/>
<feature type="domain" description="RZ-type" evidence="7">
    <location>
        <begin position="407"/>
        <end position="486"/>
    </location>
</feature>
<dbReference type="Proteomes" id="UP000023152">
    <property type="component" value="Unassembled WGS sequence"/>
</dbReference>
<keyword evidence="3" id="KW-0479">Metal-binding</keyword>
<keyword evidence="4" id="KW-0863">Zinc-finger</keyword>
<evidence type="ECO:0000313" key="8">
    <source>
        <dbReference type="EMBL" id="ETO35632.1"/>
    </source>
</evidence>
<protein>
    <submittedName>
        <fullName evidence="8">Ring finger protein</fullName>
    </submittedName>
</protein>
<keyword evidence="6" id="KW-0391">Immunity</keyword>
<dbReference type="Pfam" id="PF20173">
    <property type="entry name" value="ZnF_RZ-type"/>
    <property type="match status" value="1"/>
</dbReference>